<reference evidence="1 2" key="1">
    <citation type="submission" date="2016-09" db="EMBL/GenBank/DDBJ databases">
        <title>Complete genome sequence of the Lysinibacillus sphaericus LMG 22257, a specie of Bacillus with ureolytic activity that can effectively biodeposit calcium carbonate.</title>
        <authorList>
            <person name="Yan W."/>
        </authorList>
    </citation>
    <scope>NUCLEOTIDE SEQUENCE [LARGE SCALE GENOMIC DNA]</scope>
    <source>
        <strain evidence="1 2">LMG 22257</strain>
    </source>
</reference>
<proteinExistence type="predicted"/>
<dbReference type="RefSeq" id="WP_075528905.1">
    <property type="nucleotide sequence ID" value="NZ_CP017560.1"/>
</dbReference>
<evidence type="ECO:0000313" key="1">
    <source>
        <dbReference type="EMBL" id="AOV08743.1"/>
    </source>
</evidence>
<dbReference type="InterPro" id="IPR019660">
    <property type="entry name" value="Put_sensory_transdc_reg_YbjN"/>
</dbReference>
<gene>
    <name evidence="1" type="ORF">BI350_15130</name>
</gene>
<dbReference type="Proteomes" id="UP000185746">
    <property type="component" value="Chromosome"/>
</dbReference>
<accession>A0A1D8JJ60</accession>
<organism evidence="1 2">
    <name type="scientific">Sporosarcina ureilytica</name>
    <dbReference type="NCBI Taxonomy" id="298596"/>
    <lineage>
        <taxon>Bacteria</taxon>
        <taxon>Bacillati</taxon>
        <taxon>Bacillota</taxon>
        <taxon>Bacilli</taxon>
        <taxon>Bacillales</taxon>
        <taxon>Caryophanaceae</taxon>
        <taxon>Sporosarcina</taxon>
    </lineage>
</organism>
<evidence type="ECO:0008006" key="3">
    <source>
        <dbReference type="Google" id="ProtNLM"/>
    </source>
</evidence>
<dbReference type="Pfam" id="PF10722">
    <property type="entry name" value="YbjN"/>
    <property type="match status" value="1"/>
</dbReference>
<dbReference type="KEGG" id="surl:BI350_15130"/>
<protein>
    <recommendedName>
        <fullName evidence="3">YbjN domain-containing protein</fullName>
    </recommendedName>
</protein>
<dbReference type="EMBL" id="CP017560">
    <property type="protein sequence ID" value="AOV08743.1"/>
    <property type="molecule type" value="Genomic_DNA"/>
</dbReference>
<evidence type="ECO:0000313" key="2">
    <source>
        <dbReference type="Proteomes" id="UP000185746"/>
    </source>
</evidence>
<sequence length="134" mass="15702">MINSEIFSKKLMEDDILMERTQDEDGVYFRVRQTLDYGNNVVVAVFFTNSESIVDINIFNIAHINNPAKKAELHSLLNEFNEKFRYIKFIDFDGHVAAQYSYNIEDHFNPQRVIDYIGLFLNAAEKVYPELVKL</sequence>
<keyword evidence="2" id="KW-1185">Reference proteome</keyword>
<dbReference type="AlphaFoldDB" id="A0A1D8JJ60"/>
<name>A0A1D8JJ60_9BACL</name>